<feature type="non-terminal residue" evidence="1">
    <location>
        <position position="1"/>
    </location>
</feature>
<protein>
    <submittedName>
        <fullName evidence="1">Uncharacterized protein</fullName>
    </submittedName>
</protein>
<comment type="caution">
    <text evidence="1">The sequence shown here is derived from an EMBL/GenBank/DDBJ whole genome shotgun (WGS) entry which is preliminary data.</text>
</comment>
<sequence length="75" mass="8697">RPFSVSWIANLALCDWEGGERGWRKTRGDVGFGLGEKEGKDERLKTVIEKFGELAGYMLASLDGKEREYRRTWTW</sequence>
<dbReference type="EMBL" id="BKCJ010181539">
    <property type="protein sequence ID" value="GEY47346.1"/>
    <property type="molecule type" value="Genomic_DNA"/>
</dbReference>
<name>A0A699HPV1_TANCI</name>
<evidence type="ECO:0000313" key="1">
    <source>
        <dbReference type="EMBL" id="GEY47346.1"/>
    </source>
</evidence>
<organism evidence="1">
    <name type="scientific">Tanacetum cinerariifolium</name>
    <name type="common">Dalmatian daisy</name>
    <name type="synonym">Chrysanthemum cinerariifolium</name>
    <dbReference type="NCBI Taxonomy" id="118510"/>
    <lineage>
        <taxon>Eukaryota</taxon>
        <taxon>Viridiplantae</taxon>
        <taxon>Streptophyta</taxon>
        <taxon>Embryophyta</taxon>
        <taxon>Tracheophyta</taxon>
        <taxon>Spermatophyta</taxon>
        <taxon>Magnoliopsida</taxon>
        <taxon>eudicotyledons</taxon>
        <taxon>Gunneridae</taxon>
        <taxon>Pentapetalae</taxon>
        <taxon>asterids</taxon>
        <taxon>campanulids</taxon>
        <taxon>Asterales</taxon>
        <taxon>Asteraceae</taxon>
        <taxon>Asteroideae</taxon>
        <taxon>Anthemideae</taxon>
        <taxon>Anthemidinae</taxon>
        <taxon>Tanacetum</taxon>
    </lineage>
</organism>
<accession>A0A699HPV1</accession>
<gene>
    <name evidence="1" type="ORF">Tci_419320</name>
</gene>
<proteinExistence type="predicted"/>
<reference evidence="1" key="1">
    <citation type="journal article" date="2019" name="Sci. Rep.">
        <title>Draft genome of Tanacetum cinerariifolium, the natural source of mosquito coil.</title>
        <authorList>
            <person name="Yamashiro T."/>
            <person name="Shiraishi A."/>
            <person name="Satake H."/>
            <person name="Nakayama K."/>
        </authorList>
    </citation>
    <scope>NUCLEOTIDE SEQUENCE</scope>
</reference>
<dbReference type="AlphaFoldDB" id="A0A699HPV1"/>